<evidence type="ECO:0000313" key="1">
    <source>
        <dbReference type="EMBL" id="CNH28084.1"/>
    </source>
</evidence>
<name>A0AA36PDZ0_YERMO</name>
<reference evidence="1 2" key="1">
    <citation type="submission" date="2015-03" db="EMBL/GenBank/DDBJ databases">
        <authorList>
            <consortium name="Pathogen Informatics"/>
            <person name="Murphy D."/>
        </authorList>
    </citation>
    <scope>NUCLEOTIDE SEQUENCE [LARGE SCALE GENOMIC DNA]</scope>
    <source>
        <strain evidence="1 2">FE82747</strain>
    </source>
</reference>
<comment type="caution">
    <text evidence="1">The sequence shown here is derived from an EMBL/GenBank/DDBJ whole genome shotgun (WGS) entry which is preliminary data.</text>
</comment>
<dbReference type="AlphaFoldDB" id="A0AA36PDZ0"/>
<dbReference type="EMBL" id="CQBM01000001">
    <property type="protein sequence ID" value="CNH28084.1"/>
    <property type="molecule type" value="Genomic_DNA"/>
</dbReference>
<accession>A0AA36PDZ0</accession>
<sequence>MPLSRVFSAFMGRLSAAANPSPNNLPALVATSKVSCVALTGLIRSANQFESCFTLSLNQLNTGLSGSKAALIGPMAAVKPSATPAIKALIGSQYLRISRPPATMAATTATIGHVSAVSAAAMVPAISEKPVLNKPAPANSRLNPAITGHAISPSAPSPATSASAAPVTLVMVLTSSGFFLAQTDILLNH</sequence>
<organism evidence="1 2">
    <name type="scientific">Yersinia mollaretii</name>
    <dbReference type="NCBI Taxonomy" id="33060"/>
    <lineage>
        <taxon>Bacteria</taxon>
        <taxon>Pseudomonadati</taxon>
        <taxon>Pseudomonadota</taxon>
        <taxon>Gammaproteobacteria</taxon>
        <taxon>Enterobacterales</taxon>
        <taxon>Yersiniaceae</taxon>
        <taxon>Yersinia</taxon>
    </lineage>
</organism>
<proteinExistence type="predicted"/>
<gene>
    <name evidence="1" type="ORF">ERS008502_00001</name>
</gene>
<evidence type="ECO:0000313" key="2">
    <source>
        <dbReference type="Proteomes" id="UP000040841"/>
    </source>
</evidence>
<dbReference type="Proteomes" id="UP000040841">
    <property type="component" value="Unassembled WGS sequence"/>
</dbReference>
<protein>
    <submittedName>
        <fullName evidence="1">Uncharacterized protein</fullName>
    </submittedName>
</protein>